<dbReference type="Pfam" id="PF21547">
    <property type="entry name" value="TTI1"/>
    <property type="match status" value="1"/>
</dbReference>
<proteinExistence type="predicted"/>
<gene>
    <name evidence="4" type="primary">TTI1</name>
    <name evidence="4" type="ORF">g.12931</name>
</gene>
<dbReference type="InterPro" id="IPR011989">
    <property type="entry name" value="ARM-like"/>
</dbReference>
<dbReference type="Gene3D" id="1.25.10.10">
    <property type="entry name" value="Leucine-rich Repeat Variant"/>
    <property type="match status" value="1"/>
</dbReference>
<dbReference type="SUPFAM" id="SSF48371">
    <property type="entry name" value="ARM repeat"/>
    <property type="match status" value="1"/>
</dbReference>
<protein>
    <submittedName>
        <fullName evidence="4">TELO2-interacting protein 1 homolog</fullName>
    </submittedName>
</protein>
<dbReference type="InterPro" id="IPR052587">
    <property type="entry name" value="TELO2-interacting_protein_1"/>
</dbReference>
<organism evidence="4">
    <name type="scientific">Zeugodacus cucurbitae</name>
    <name type="common">Melon fruit fly</name>
    <name type="synonym">Bactrocera cucurbitae</name>
    <dbReference type="NCBI Taxonomy" id="28588"/>
    <lineage>
        <taxon>Eukaryota</taxon>
        <taxon>Metazoa</taxon>
        <taxon>Ecdysozoa</taxon>
        <taxon>Arthropoda</taxon>
        <taxon>Hexapoda</taxon>
        <taxon>Insecta</taxon>
        <taxon>Pterygota</taxon>
        <taxon>Neoptera</taxon>
        <taxon>Endopterygota</taxon>
        <taxon>Diptera</taxon>
        <taxon>Brachycera</taxon>
        <taxon>Muscomorpha</taxon>
        <taxon>Tephritoidea</taxon>
        <taxon>Tephritidae</taxon>
        <taxon>Zeugodacus</taxon>
        <taxon>Zeugodacus</taxon>
    </lineage>
</organism>
<dbReference type="AlphaFoldDB" id="A0A0A1WR20"/>
<dbReference type="InterPro" id="IPR049362">
    <property type="entry name" value="TTI1_rpt"/>
</dbReference>
<dbReference type="InterPro" id="IPR016024">
    <property type="entry name" value="ARM-type_fold"/>
</dbReference>
<name>A0A0A1WR20_ZEUCU</name>
<dbReference type="GO" id="GO:0005737">
    <property type="term" value="C:cytoplasm"/>
    <property type="evidence" value="ECO:0007669"/>
    <property type="project" value="TreeGrafter"/>
</dbReference>
<feature type="compositionally biased region" description="Acidic residues" evidence="1">
    <location>
        <begin position="851"/>
        <end position="863"/>
    </location>
</feature>
<dbReference type="EMBL" id="GBXI01013327">
    <property type="protein sequence ID" value="JAD00965.1"/>
    <property type="molecule type" value="Transcribed_RNA"/>
</dbReference>
<dbReference type="PANTHER" id="PTHR18460">
    <property type="entry name" value="TEL2 INTERACTING PROTEIN 1 TTI1 FAMILY MEMBER"/>
    <property type="match status" value="1"/>
</dbReference>
<dbReference type="Pfam" id="PF24173">
    <property type="entry name" value="TPR_TTI1_N"/>
    <property type="match status" value="1"/>
</dbReference>
<reference evidence="4" key="1">
    <citation type="submission" date="2014-11" db="EMBL/GenBank/DDBJ databases">
        <authorList>
            <person name="Geib S."/>
        </authorList>
    </citation>
    <scope>NUCLEOTIDE SEQUENCE</scope>
</reference>
<dbReference type="PANTHER" id="PTHR18460:SF3">
    <property type="entry name" value="TELO2-INTERACTING PROTEIN 1 HOMOLOG"/>
    <property type="match status" value="1"/>
</dbReference>
<dbReference type="Pfam" id="PF24181">
    <property type="entry name" value="TPR_TTI1_C"/>
    <property type="match status" value="1"/>
</dbReference>
<evidence type="ECO:0000313" key="4">
    <source>
        <dbReference type="EMBL" id="JAD00965.1"/>
    </source>
</evidence>
<feature type="domain" description="TTI1 N-terminal TPR" evidence="2">
    <location>
        <begin position="10"/>
        <end position="369"/>
    </location>
</feature>
<accession>A0A0A1WR20</accession>
<feature type="compositionally biased region" description="Polar residues" evidence="1">
    <location>
        <begin position="837"/>
        <end position="850"/>
    </location>
</feature>
<evidence type="ECO:0000256" key="1">
    <source>
        <dbReference type="SAM" id="MobiDB-lite"/>
    </source>
</evidence>
<reference evidence="4" key="2">
    <citation type="journal article" date="2015" name="Gigascience">
        <title>Reconstructing a comprehensive transcriptome assembly of a white-pupal translocated strain of the pest fruit fly Bactrocera cucurbitae.</title>
        <authorList>
            <person name="Sim S.B."/>
            <person name="Calla B."/>
            <person name="Hall B."/>
            <person name="DeRego T."/>
            <person name="Geib S.M."/>
        </authorList>
    </citation>
    <scope>NUCLEOTIDE SEQUENCE</scope>
</reference>
<dbReference type="InterPro" id="IPR057566">
    <property type="entry name" value="TPR_TTI1_N"/>
</dbReference>
<dbReference type="Pfam" id="PF24176">
    <property type="entry name" value="TPR_TTI1_2nd"/>
    <property type="match status" value="1"/>
</dbReference>
<dbReference type="InterPro" id="IPR057567">
    <property type="entry name" value="TPR_TTI1_C"/>
</dbReference>
<evidence type="ECO:0000259" key="2">
    <source>
        <dbReference type="Pfam" id="PF24173"/>
    </source>
</evidence>
<feature type="domain" description="TTI1 C-terminal TPR" evidence="3">
    <location>
        <begin position="781"/>
        <end position="1050"/>
    </location>
</feature>
<feature type="region of interest" description="Disordered" evidence="1">
    <location>
        <begin position="837"/>
        <end position="865"/>
    </location>
</feature>
<sequence length="1088" mass="125130">MASFEQFVIKVKPALDMFLRLPNREHLERLRYELLHFNFSQMKVFHAQILAPLVLKLEELNGANQDLMTGILDCVRIVMSKLYLDDIQELRTLLVIVLKQIRESGAITIRPNISEELKLVSVQCIAEALRRSSSDVLEAFYKQESALLLGQILLSLVEFIEKEKYRKLVISSLVCLMTIFYVHDEAEFTDVVLRNQVADTIFIFLPKIVTVLLKTSLADEKLGETLKATAIKALGRILCVVFDHSSDVIIKHSYDKNEFKNLLNAMSQHKNDSTEFDIYATTSKNSTEQIESRLKRMQSSGRSKHWFKETSTKLRIVYTQTSILRSHDSVRVRNEYARMCCTLIEHCGQNLSGNFLILLENVVAMSEDEDRNISELCAQTLSQLQLEGSANECIFDEYADTLFDEHLAKLPRIINRCADAEQYAELIFLKGFLKNLSASRINSLLLVPKNLEMLCRCLLAAVDMKLCRDFLMEEYAVREVVEADFAVCAKLSWRQYKHLNSERCIKLVKDICAILGNTKGLNRMVYDFLSELLDQNSEAMNEILQIMLWVGTVCDKRNVATNIELVEMLIEEVLLDKHWHLALRPDASWRLKVNKPTNWFVDNTPGLYESAVEIRTQDVDSDDEKDADEVSKSQRVTILDAEFNVLHTCLTLDVLGHCAVYFGERFNRYIFRCLHKVLLKVASSNTMVYQAANFCLVSIQKALKCANISELIETHTDYLSYHLNTILRRSPESHAAVDILTVLLQLSTRNALPHLENIFQTIYNECSKSQQSENINAFLRVFNAFLKHVARWQLSSDVEVSSVPMQVEETQDTDLLQNWLDILGRNTQFIEHESVNMESEANAKSTTNNTEDVEMKDEEAEAEQDLKPQLPRHIQMVKDITNQVLRFVGFLEQTHQILALECLIQAVPLLRDYEDELLPLVHLMWAPLVERFRNNDAVVLNRCFTLLNVLATHAKEFILKRSLDDVIPNLKDFLHKSSKTSMAEKLNAHTQEYKLQVILLENFANLIECLQIDGKHLNDIAEIATLYLAQEQPKELHELAIKFYLHLRLYNGPLTYMIVLKKAHIPSYKDNAEKVLTIFYKNQNSNGI</sequence>
<evidence type="ECO:0000259" key="3">
    <source>
        <dbReference type="Pfam" id="PF24181"/>
    </source>
</evidence>